<evidence type="ECO:0000313" key="3">
    <source>
        <dbReference type="EMBL" id="SPU53493.1"/>
    </source>
</evidence>
<keyword evidence="1" id="KW-0472">Membrane</keyword>
<dbReference type="PANTHER" id="PTHR36933:SF1">
    <property type="entry name" value="SLL0788 PROTEIN"/>
    <property type="match status" value="1"/>
</dbReference>
<dbReference type="Pfam" id="PF03713">
    <property type="entry name" value="DUF305"/>
    <property type="match status" value="1"/>
</dbReference>
<name>A0A2X1B8C7_BREVE</name>
<sequence length="147" mass="15854">MKRTGWISVIAVFLAVAAFAFGILSRRGAPDASAPPPVEARAIDAHAGHAGDPSDTPSTRAYREAADRMHQAMNIDYSGDADIDFLRGMIAHHEGAIAMARIAVEEGEGDDVRGLAQEIIRAQEAEILRMRIMLARHEDAPAVSERP</sequence>
<gene>
    <name evidence="3" type="ORF">NCTC11166_01564</name>
</gene>
<reference evidence="3 4" key="1">
    <citation type="submission" date="2018-06" db="EMBL/GenBank/DDBJ databases">
        <authorList>
            <consortium name="Pathogen Informatics"/>
            <person name="Doyle S."/>
        </authorList>
    </citation>
    <scope>NUCLEOTIDE SEQUENCE [LARGE SCALE GENOMIC DNA]</scope>
    <source>
        <strain evidence="3 4">NCTC11166</strain>
    </source>
</reference>
<proteinExistence type="predicted"/>
<evidence type="ECO:0000313" key="4">
    <source>
        <dbReference type="Proteomes" id="UP000251186"/>
    </source>
</evidence>
<keyword evidence="1" id="KW-0812">Transmembrane</keyword>
<protein>
    <submittedName>
        <fullName evidence="3">Uncharacterized protein conserved in bacteria</fullName>
    </submittedName>
</protein>
<feature type="domain" description="DUF305" evidence="2">
    <location>
        <begin position="48"/>
        <end position="134"/>
    </location>
</feature>
<dbReference type="Gene3D" id="1.20.1260.10">
    <property type="match status" value="1"/>
</dbReference>
<evidence type="ECO:0000259" key="2">
    <source>
        <dbReference type="Pfam" id="PF03713"/>
    </source>
</evidence>
<dbReference type="PANTHER" id="PTHR36933">
    <property type="entry name" value="SLL0788 PROTEIN"/>
    <property type="match status" value="1"/>
</dbReference>
<feature type="transmembrane region" description="Helical" evidence="1">
    <location>
        <begin position="6"/>
        <end position="24"/>
    </location>
</feature>
<organism evidence="3 4">
    <name type="scientific">Brevundimonas vesicularis</name>
    <name type="common">Pseudomonas vesicularis</name>
    <dbReference type="NCBI Taxonomy" id="41276"/>
    <lineage>
        <taxon>Bacteria</taxon>
        <taxon>Pseudomonadati</taxon>
        <taxon>Pseudomonadota</taxon>
        <taxon>Alphaproteobacteria</taxon>
        <taxon>Caulobacterales</taxon>
        <taxon>Caulobacteraceae</taxon>
        <taxon>Brevundimonas</taxon>
    </lineage>
</organism>
<dbReference type="Proteomes" id="UP000251186">
    <property type="component" value="Unassembled WGS sequence"/>
</dbReference>
<evidence type="ECO:0000256" key="1">
    <source>
        <dbReference type="SAM" id="Phobius"/>
    </source>
</evidence>
<keyword evidence="1" id="KW-1133">Transmembrane helix</keyword>
<dbReference type="InterPro" id="IPR012347">
    <property type="entry name" value="Ferritin-like"/>
</dbReference>
<dbReference type="GeneID" id="88841196"/>
<dbReference type="EMBL" id="UAQP01000005">
    <property type="protein sequence ID" value="SPU53493.1"/>
    <property type="molecule type" value="Genomic_DNA"/>
</dbReference>
<dbReference type="AlphaFoldDB" id="A0A2X1B8C7"/>
<accession>A0A2X1B8C7</accession>
<dbReference type="RefSeq" id="WP_112862347.1">
    <property type="nucleotide sequence ID" value="NZ_UAQP01000005.1"/>
</dbReference>
<dbReference type="InterPro" id="IPR005183">
    <property type="entry name" value="DUF305_CopM-like"/>
</dbReference>